<dbReference type="PANTHER" id="PTHR43813">
    <property type="entry name" value="ACYL-ACTIVATING ENZYME 16, CHLOROPLASTIC-RELATED"/>
    <property type="match status" value="1"/>
</dbReference>
<proteinExistence type="predicted"/>
<gene>
    <name evidence="2" type="ORF">A0128_01115</name>
</gene>
<organism evidence="2 3">
    <name type="scientific">Leptospira tipperaryensis</name>
    <dbReference type="NCBI Taxonomy" id="2564040"/>
    <lineage>
        <taxon>Bacteria</taxon>
        <taxon>Pseudomonadati</taxon>
        <taxon>Spirochaetota</taxon>
        <taxon>Spirochaetia</taxon>
        <taxon>Leptospirales</taxon>
        <taxon>Leptospiraceae</taxon>
        <taxon>Leptospira</taxon>
    </lineage>
</organism>
<dbReference type="Pfam" id="PF23562">
    <property type="entry name" value="AMP-binding_C_3"/>
    <property type="match status" value="1"/>
</dbReference>
<name>A0A1D7V1Y5_9LEPT</name>
<dbReference type="Pfam" id="PF00501">
    <property type="entry name" value="AMP-binding"/>
    <property type="match status" value="1"/>
</dbReference>
<dbReference type="InterPro" id="IPR042099">
    <property type="entry name" value="ANL_N_sf"/>
</dbReference>
<dbReference type="OrthoDB" id="311554at2"/>
<dbReference type="Proteomes" id="UP000094197">
    <property type="component" value="Chromosome 1"/>
</dbReference>
<sequence>METESKYLYDLLERSAQRFPDKETFCKRTPNGIQGRTFSTLKDQVDEMTAGLIAEGITKEDKILYLCDSSVNWFLADLAIISSGAVCVPRGTDVVDEDILYIVNHSESRYALVQKDKDKVRLIQLASQIPGIKKVFVLEDDNGELKSGLDSVLSLIHSGRNYLKSHPTAIRDRLKEKSPDELATLIYTSGTTGAPKGVMLNQTGWISAVEKVIRFAGLTSEDSGVSLLPPWHAFERAIEYCTVALGVTFLISNITSLKDDLRDFRPTLFPSVPRIWESLYNGIMAKVSKESPLKRGLFHFFLKVGMIWSLNKSIFFGYDFQIEKPSFLNDFARRFVAFLKLSFLSPLKLFAIVIFSSVHKALGGRLRVSVSAGSALPSVVDKFLSAIGLIVLEGYGMTETSAVTSVRKPKKPSSGTVGIPVEGYEYRLKDEAGNLIPKGSSKKGTLWLKSKQILMGYYKRPELNEVVFDKDGFFDTGDIMRVNYRGELSFAGRAKDTIVLAGGENIEPVPIEDQLLNSPFINQVMVTGHESKHLVVLIVPDFDRMKTEIEGIPEDPTQWNQNPKVREVFKKEISTRISRKGGFKAFELIPQNAFYVVPRLFDPDKEMTRTLKMKRNEILENFKKEITELTK</sequence>
<reference evidence="2 3" key="1">
    <citation type="submission" date="2016-04" db="EMBL/GenBank/DDBJ databases">
        <title>Complete genome seqeunce of Leptospira alstonii serovar Room22.</title>
        <authorList>
            <person name="Nally J.E."/>
            <person name="Bayles D.O."/>
            <person name="Hurley D."/>
            <person name="Fanning S."/>
            <person name="McMahon B.J."/>
            <person name="Arent Z."/>
        </authorList>
    </citation>
    <scope>NUCLEOTIDE SEQUENCE [LARGE SCALE GENOMIC DNA]</scope>
    <source>
        <strain evidence="2 3">GWTS #1</strain>
    </source>
</reference>
<dbReference type="InterPro" id="IPR052987">
    <property type="entry name" value="Chloroplast_AMP-bd_Enzymes"/>
</dbReference>
<dbReference type="GO" id="GO:0016874">
    <property type="term" value="F:ligase activity"/>
    <property type="evidence" value="ECO:0007669"/>
    <property type="project" value="UniProtKB-KW"/>
</dbReference>
<dbReference type="RefSeq" id="WP_069609026.1">
    <property type="nucleotide sequence ID" value="NZ_CP015217.1"/>
</dbReference>
<dbReference type="InterPro" id="IPR000873">
    <property type="entry name" value="AMP-dep_synth/lig_dom"/>
</dbReference>
<keyword evidence="2" id="KW-0436">Ligase</keyword>
<feature type="domain" description="AMP-dependent synthetase/ligase" evidence="1">
    <location>
        <begin position="12"/>
        <end position="458"/>
    </location>
</feature>
<protein>
    <submittedName>
        <fullName evidence="2">Long-chain fatty acid--CoA ligase</fullName>
    </submittedName>
</protein>
<dbReference type="PROSITE" id="PS00455">
    <property type="entry name" value="AMP_BINDING"/>
    <property type="match status" value="1"/>
</dbReference>
<dbReference type="PANTHER" id="PTHR43813:SF1">
    <property type="entry name" value="ACYL-ACTIVATING ENZYME 16, CHLOROPLASTIC-RELATED"/>
    <property type="match status" value="1"/>
</dbReference>
<dbReference type="AlphaFoldDB" id="A0A1D7V1Y5"/>
<accession>A0A1D7V1Y5</accession>
<evidence type="ECO:0000313" key="2">
    <source>
        <dbReference type="EMBL" id="AOP35827.1"/>
    </source>
</evidence>
<dbReference type="SUPFAM" id="SSF56801">
    <property type="entry name" value="Acetyl-CoA synthetase-like"/>
    <property type="match status" value="1"/>
</dbReference>
<dbReference type="EMBL" id="CP015217">
    <property type="protein sequence ID" value="AOP35827.1"/>
    <property type="molecule type" value="Genomic_DNA"/>
</dbReference>
<dbReference type="KEGG" id="laj:A0128_01115"/>
<dbReference type="Gene3D" id="3.40.50.12780">
    <property type="entry name" value="N-terminal domain of ligase-like"/>
    <property type="match status" value="1"/>
</dbReference>
<evidence type="ECO:0000259" key="1">
    <source>
        <dbReference type="Pfam" id="PF00501"/>
    </source>
</evidence>
<evidence type="ECO:0000313" key="3">
    <source>
        <dbReference type="Proteomes" id="UP000094197"/>
    </source>
</evidence>
<dbReference type="InterPro" id="IPR020845">
    <property type="entry name" value="AMP-binding_CS"/>
</dbReference>
<keyword evidence="3" id="KW-1185">Reference proteome</keyword>